<gene>
    <name evidence="2" type="ORF">CN311_21630</name>
</gene>
<protein>
    <submittedName>
        <fullName evidence="2">Histone H1</fullName>
    </submittedName>
</protein>
<feature type="region of interest" description="Disordered" evidence="1">
    <location>
        <begin position="22"/>
        <end position="56"/>
    </location>
</feature>
<organism evidence="2 3">
    <name type="scientific">Mesorhizobium sanjuanii</name>
    <dbReference type="NCBI Taxonomy" id="2037900"/>
    <lineage>
        <taxon>Bacteria</taxon>
        <taxon>Pseudomonadati</taxon>
        <taxon>Pseudomonadota</taxon>
        <taxon>Alphaproteobacteria</taxon>
        <taxon>Hyphomicrobiales</taxon>
        <taxon>Phyllobacteriaceae</taxon>
        <taxon>Mesorhizobium</taxon>
    </lineage>
</organism>
<evidence type="ECO:0000313" key="3">
    <source>
        <dbReference type="Proteomes" id="UP000219182"/>
    </source>
</evidence>
<name>A0A2A6FBC0_9HYPH</name>
<keyword evidence="3" id="KW-1185">Reference proteome</keyword>
<evidence type="ECO:0000313" key="2">
    <source>
        <dbReference type="EMBL" id="PDQ19023.1"/>
    </source>
</evidence>
<sequence length="72" mass="7777">MTDKHPKRPRDPNQLARSIVDLATGETEDKKPLASARKGGLKGGKARAKTLTPEQRSEIATVAAQARWKKGG</sequence>
<dbReference type="Proteomes" id="UP000219182">
    <property type="component" value="Unassembled WGS sequence"/>
</dbReference>
<evidence type="ECO:0000256" key="1">
    <source>
        <dbReference type="SAM" id="MobiDB-lite"/>
    </source>
</evidence>
<proteinExistence type="predicted"/>
<reference evidence="2 3" key="1">
    <citation type="submission" date="2017-09" db="EMBL/GenBank/DDBJ databases">
        <title>Mesorhizobum sanjuanii sp. nov. isolated from nodules of Lotus tenuis in saline-alkaline lowlands of Flooding Pampa.</title>
        <authorList>
            <person name="Sannazzaro A.I."/>
            <person name="Torres Tejerizo G.A."/>
            <person name="Fontana F."/>
            <person name="Cumpa Velazquez L.M."/>
            <person name="Hansen L."/>
            <person name="Pistorio M."/>
            <person name="Estrella M.J."/>
        </authorList>
    </citation>
    <scope>NUCLEOTIDE SEQUENCE [LARGE SCALE GENOMIC DNA]</scope>
    <source>
        <strain evidence="2 3">BSA136</strain>
    </source>
</reference>
<dbReference type="RefSeq" id="WP_097575738.1">
    <property type="nucleotide sequence ID" value="NZ_NWQG01000155.1"/>
</dbReference>
<comment type="caution">
    <text evidence="2">The sequence shown here is derived from an EMBL/GenBank/DDBJ whole genome shotgun (WGS) entry which is preliminary data.</text>
</comment>
<accession>A0A2A6FBC0</accession>
<dbReference type="EMBL" id="NWQG01000155">
    <property type="protein sequence ID" value="PDQ19023.1"/>
    <property type="molecule type" value="Genomic_DNA"/>
</dbReference>
<dbReference type="AlphaFoldDB" id="A0A2A6FBC0"/>